<keyword evidence="1 3" id="KW-0479">Metal-binding</keyword>
<keyword evidence="7" id="KW-1185">Reference proteome</keyword>
<dbReference type="GO" id="GO:0046872">
    <property type="term" value="F:metal ion binding"/>
    <property type="evidence" value="ECO:0007669"/>
    <property type="project" value="UniProtKB-KW"/>
</dbReference>
<evidence type="ECO:0000259" key="5">
    <source>
        <dbReference type="PROSITE" id="PS50023"/>
    </source>
</evidence>
<accession>A0A8H4L9J0</accession>
<evidence type="ECO:0000256" key="3">
    <source>
        <dbReference type="PROSITE-ProRule" id="PRU00125"/>
    </source>
</evidence>
<dbReference type="Gene3D" id="2.10.110.10">
    <property type="entry name" value="Cysteine Rich Protein"/>
    <property type="match status" value="1"/>
</dbReference>
<dbReference type="GO" id="GO:0030695">
    <property type="term" value="F:GTPase regulator activity"/>
    <property type="evidence" value="ECO:0007669"/>
    <property type="project" value="UniProtKB-ARBA"/>
</dbReference>
<feature type="domain" description="LIM zinc-binding" evidence="5">
    <location>
        <begin position="452"/>
        <end position="511"/>
    </location>
</feature>
<evidence type="ECO:0000313" key="7">
    <source>
        <dbReference type="Proteomes" id="UP000554235"/>
    </source>
</evidence>
<gene>
    <name evidence="6" type="ORF">FALBO_8498</name>
</gene>
<dbReference type="SMART" id="SM00132">
    <property type="entry name" value="LIM"/>
    <property type="match status" value="1"/>
</dbReference>
<dbReference type="EMBL" id="JAADYS010001156">
    <property type="protein sequence ID" value="KAF4464666.1"/>
    <property type="molecule type" value="Genomic_DNA"/>
</dbReference>
<proteinExistence type="predicted"/>
<feature type="compositionally biased region" description="Basic and acidic residues" evidence="4">
    <location>
        <begin position="382"/>
        <end position="405"/>
    </location>
</feature>
<dbReference type="OrthoDB" id="19923at2759"/>
<sequence length="523" mass="58396">MDPLSAAASIVGLVTAVGKVYTLLDYVSSVRNAPATIRDAKDEVGHAQLALRSMERCLNRLASLNPDRTALIQVDDLRVTLADAVMAFSEFEALLRDLTRLARLRAAIAWPKYAKALEEHMVKVQRYKSSLTLMLNILQCETQIEASESQERLHALIESVMEENQVLKQMMNDSQDSFDARSTFSRRHLDDRSTIWLGGDDEEDDAATIRTSNTIATIRGLRNGFQSKVMALTFEKILEQSWVYKRNQRNECDSSFISTAARSHAWSVFSGFSLADVSVLSVIAMPLTTLDLSNGKHYDIEVKAGDSTEPTEGPGISDTSISQPRYLPSLELEDFEFPWTTRHQGENQLRQQIDEARSNTMMVLSGAYDGKDTRTTPLASNEDNKLVGCNDKRPEDDASDNKRDEGEEDEDEELWSCQGCKQILEEGKALQGDDTNIGLLGNNDIICNDCMYDCSACGNKIEHMVILLADQTLCQSCFSCKSCMSPIENLKYARTPDGILCFPCHEATFSPRGQEVLRSTRVF</sequence>
<feature type="region of interest" description="Disordered" evidence="4">
    <location>
        <begin position="304"/>
        <end position="323"/>
    </location>
</feature>
<dbReference type="Proteomes" id="UP000554235">
    <property type="component" value="Unassembled WGS sequence"/>
</dbReference>
<evidence type="ECO:0000256" key="4">
    <source>
        <dbReference type="SAM" id="MobiDB-lite"/>
    </source>
</evidence>
<dbReference type="InterPro" id="IPR001781">
    <property type="entry name" value="Znf_LIM"/>
</dbReference>
<evidence type="ECO:0000256" key="2">
    <source>
        <dbReference type="ARBA" id="ARBA00022833"/>
    </source>
</evidence>
<organism evidence="6 7">
    <name type="scientific">Fusarium albosuccineum</name>
    <dbReference type="NCBI Taxonomy" id="1237068"/>
    <lineage>
        <taxon>Eukaryota</taxon>
        <taxon>Fungi</taxon>
        <taxon>Dikarya</taxon>
        <taxon>Ascomycota</taxon>
        <taxon>Pezizomycotina</taxon>
        <taxon>Sordariomycetes</taxon>
        <taxon>Hypocreomycetidae</taxon>
        <taxon>Hypocreales</taxon>
        <taxon>Nectriaceae</taxon>
        <taxon>Fusarium</taxon>
        <taxon>Fusarium decemcellulare species complex</taxon>
    </lineage>
</organism>
<comment type="caution">
    <text evidence="6">The sequence shown here is derived from an EMBL/GenBank/DDBJ whole genome shotgun (WGS) entry which is preliminary data.</text>
</comment>
<reference evidence="6 7" key="1">
    <citation type="submission" date="2020-01" db="EMBL/GenBank/DDBJ databases">
        <title>Identification and distribution of gene clusters putatively required for synthesis of sphingolipid metabolism inhibitors in phylogenetically diverse species of the filamentous fungus Fusarium.</title>
        <authorList>
            <person name="Kim H.-S."/>
            <person name="Busman M."/>
            <person name="Brown D.W."/>
            <person name="Divon H."/>
            <person name="Uhlig S."/>
            <person name="Proctor R.H."/>
        </authorList>
    </citation>
    <scope>NUCLEOTIDE SEQUENCE [LARGE SCALE GENOMIC DNA]</scope>
    <source>
        <strain evidence="6 7">NRRL 20459</strain>
    </source>
</reference>
<dbReference type="AlphaFoldDB" id="A0A8H4L9J0"/>
<keyword evidence="2 3" id="KW-0862">Zinc</keyword>
<evidence type="ECO:0000313" key="6">
    <source>
        <dbReference type="EMBL" id="KAF4464666.1"/>
    </source>
</evidence>
<dbReference type="PROSITE" id="PS50023">
    <property type="entry name" value="LIM_DOMAIN_2"/>
    <property type="match status" value="1"/>
</dbReference>
<evidence type="ECO:0000256" key="1">
    <source>
        <dbReference type="ARBA" id="ARBA00022723"/>
    </source>
</evidence>
<keyword evidence="3" id="KW-0440">LIM domain</keyword>
<feature type="region of interest" description="Disordered" evidence="4">
    <location>
        <begin position="367"/>
        <end position="414"/>
    </location>
</feature>
<protein>
    <recommendedName>
        <fullName evidence="5">LIM zinc-binding domain-containing protein</fullName>
    </recommendedName>
</protein>
<name>A0A8H4L9J0_9HYPO</name>